<dbReference type="InterPro" id="IPR001662">
    <property type="entry name" value="EF1B_G_C"/>
</dbReference>
<dbReference type="Gene3D" id="1.20.1050.10">
    <property type="match status" value="1"/>
</dbReference>
<dbReference type="GO" id="GO:0003746">
    <property type="term" value="F:translation elongation factor activity"/>
    <property type="evidence" value="ECO:0007669"/>
    <property type="project" value="UniProtKB-UniRule"/>
</dbReference>
<organism evidence="8 9">
    <name type="scientific">Pseudocohnilembus persalinus</name>
    <name type="common">Ciliate</name>
    <dbReference type="NCBI Taxonomy" id="266149"/>
    <lineage>
        <taxon>Eukaryota</taxon>
        <taxon>Sar</taxon>
        <taxon>Alveolata</taxon>
        <taxon>Ciliophora</taxon>
        <taxon>Intramacronucleata</taxon>
        <taxon>Oligohymenophorea</taxon>
        <taxon>Scuticociliatia</taxon>
        <taxon>Philasterida</taxon>
        <taxon>Pseudocohnilembidae</taxon>
        <taxon>Pseudocohnilembus</taxon>
    </lineage>
</organism>
<dbReference type="GO" id="GO:0005737">
    <property type="term" value="C:cytoplasm"/>
    <property type="evidence" value="ECO:0007669"/>
    <property type="project" value="TreeGrafter"/>
</dbReference>
<dbReference type="SMART" id="SM01183">
    <property type="entry name" value="EF1G"/>
    <property type="match status" value="1"/>
</dbReference>
<keyword evidence="2 3" id="KW-0648">Protein biosynthesis</keyword>
<accession>A0A0V0RAB2</accession>
<dbReference type="InterPro" id="IPR036433">
    <property type="entry name" value="EF1B_G_C_sf"/>
</dbReference>
<evidence type="ECO:0000256" key="2">
    <source>
        <dbReference type="ARBA" id="ARBA00022917"/>
    </source>
</evidence>
<feature type="region of interest" description="Disordered" evidence="4">
    <location>
        <begin position="215"/>
        <end position="254"/>
    </location>
</feature>
<dbReference type="EMBL" id="LDAU01000003">
    <property type="protein sequence ID" value="KRX11205.1"/>
    <property type="molecule type" value="Genomic_DNA"/>
</dbReference>
<feature type="domain" description="GST N-terminal" evidence="6">
    <location>
        <begin position="1"/>
        <end position="81"/>
    </location>
</feature>
<dbReference type="AlphaFoldDB" id="A0A0V0RAB2"/>
<dbReference type="FunCoup" id="A0A0V0RAB2">
    <property type="interactions" value="400"/>
</dbReference>
<comment type="caution">
    <text evidence="8">The sequence shown here is derived from an EMBL/GenBank/DDBJ whole genome shotgun (WGS) entry which is preliminary data.</text>
</comment>
<dbReference type="PROSITE" id="PS50040">
    <property type="entry name" value="EF1G_C"/>
    <property type="match status" value="1"/>
</dbReference>
<dbReference type="InterPro" id="IPR004045">
    <property type="entry name" value="Glutathione_S-Trfase_N"/>
</dbReference>
<dbReference type="OMA" id="FKNFWTI"/>
<evidence type="ECO:0000256" key="4">
    <source>
        <dbReference type="SAM" id="MobiDB-lite"/>
    </source>
</evidence>
<keyword evidence="9" id="KW-1185">Reference proteome</keyword>
<evidence type="ECO:0000256" key="3">
    <source>
        <dbReference type="PROSITE-ProRule" id="PRU00519"/>
    </source>
</evidence>
<evidence type="ECO:0000259" key="7">
    <source>
        <dbReference type="PROSITE" id="PS50405"/>
    </source>
</evidence>
<dbReference type="InParanoid" id="A0A0V0RAB2"/>
<dbReference type="Pfam" id="PF00043">
    <property type="entry name" value="GST_C"/>
    <property type="match status" value="1"/>
</dbReference>
<dbReference type="Gene3D" id="3.40.30.10">
    <property type="entry name" value="Glutaredoxin"/>
    <property type="match status" value="1"/>
</dbReference>
<dbReference type="Gene3D" id="3.30.70.1010">
    <property type="entry name" value="Translation elongation factor EF1B, gamma chain, conserved domain"/>
    <property type="match status" value="1"/>
</dbReference>
<sequence length="409" mass="47824">MSHTLYTFPGHVKGQQALIAAKFAGVEVQIKNTPIPSGTRSEEFKAKHALQKVPFLETPEGGLFEGNALIKYFGRKAKLMGKSAFEEARVNQWLDWINCELQPAFYKMLFYVLGHSFGSEQTYKEGKGLLMPALKYLNDYLNHNSYLAGEQLTVADTSLVCVIAPLMYTVIDQNFLKGNVAILRWYNHILSFEPVANIFRKPFVTKKEWVNLKPEKQEKPKKEQQKPKKAAEPKKEKKEEAQQQETKPKDEFDLPPSSFNFFDFKTFIVNEKDKKKGVEEFWKQFDPQGYSIWHVKYDKIEGECEKLFLTSNLKDNTLQRLEKFRKHVFGTFGIYGEEGNYEIEGVWVWRGTQIPQLLKDQPNFEYHKWNKLDHTKPEDRALLEEFWLNMEEDKSKVKGMVARDVQYFK</sequence>
<dbReference type="Proteomes" id="UP000054937">
    <property type="component" value="Unassembled WGS sequence"/>
</dbReference>
<evidence type="ECO:0000313" key="8">
    <source>
        <dbReference type="EMBL" id="KRX11205.1"/>
    </source>
</evidence>
<evidence type="ECO:0000256" key="1">
    <source>
        <dbReference type="ARBA" id="ARBA00022768"/>
    </source>
</evidence>
<dbReference type="CDD" id="cd03044">
    <property type="entry name" value="GST_N_EF1Bgamma"/>
    <property type="match status" value="1"/>
</dbReference>
<evidence type="ECO:0000259" key="6">
    <source>
        <dbReference type="PROSITE" id="PS50404"/>
    </source>
</evidence>
<evidence type="ECO:0000313" key="9">
    <source>
        <dbReference type="Proteomes" id="UP000054937"/>
    </source>
</evidence>
<dbReference type="PROSITE" id="PS50405">
    <property type="entry name" value="GST_CTER"/>
    <property type="match status" value="1"/>
</dbReference>
<feature type="compositionally biased region" description="Basic and acidic residues" evidence="4">
    <location>
        <begin position="215"/>
        <end position="252"/>
    </location>
</feature>
<dbReference type="InterPro" id="IPR010987">
    <property type="entry name" value="Glutathione-S-Trfase_C-like"/>
</dbReference>
<dbReference type="InterPro" id="IPR036282">
    <property type="entry name" value="Glutathione-S-Trfase_C_sf"/>
</dbReference>
<dbReference type="InterPro" id="IPR036249">
    <property type="entry name" value="Thioredoxin-like_sf"/>
</dbReference>
<dbReference type="InterPro" id="IPR004046">
    <property type="entry name" value="GST_C"/>
</dbReference>
<dbReference type="PANTHER" id="PTHR43986">
    <property type="entry name" value="ELONGATION FACTOR 1-GAMMA"/>
    <property type="match status" value="1"/>
</dbReference>
<reference evidence="8 9" key="1">
    <citation type="journal article" date="2015" name="Sci. Rep.">
        <title>Genome of the facultative scuticociliatosis pathogen Pseudocohnilembus persalinus provides insight into its virulence through horizontal gene transfer.</title>
        <authorList>
            <person name="Xiong J."/>
            <person name="Wang G."/>
            <person name="Cheng J."/>
            <person name="Tian M."/>
            <person name="Pan X."/>
            <person name="Warren A."/>
            <person name="Jiang C."/>
            <person name="Yuan D."/>
            <person name="Miao W."/>
        </authorList>
    </citation>
    <scope>NUCLEOTIDE SEQUENCE [LARGE SCALE GENOMIC DNA]</scope>
    <source>
        <strain evidence="8">36N120E</strain>
    </source>
</reference>
<gene>
    <name evidence="8" type="ORF">PPERSA_07730</name>
</gene>
<protein>
    <submittedName>
        <fullName evidence="8">Translation elongation factor EF1B, gamma chain, conserved</fullName>
    </submittedName>
</protein>
<dbReference type="GO" id="GO:0005634">
    <property type="term" value="C:nucleus"/>
    <property type="evidence" value="ECO:0007669"/>
    <property type="project" value="TreeGrafter"/>
</dbReference>
<dbReference type="PROSITE" id="PS50404">
    <property type="entry name" value="GST_NTER"/>
    <property type="match status" value="1"/>
</dbReference>
<dbReference type="InterPro" id="IPR040079">
    <property type="entry name" value="Glutathione_S-Trfase"/>
</dbReference>
<name>A0A0V0RAB2_PSEPJ</name>
<dbReference type="Pfam" id="PF00647">
    <property type="entry name" value="EF1G"/>
    <property type="match status" value="1"/>
</dbReference>
<dbReference type="Pfam" id="PF02798">
    <property type="entry name" value="GST_N"/>
    <property type="match status" value="1"/>
</dbReference>
<proteinExistence type="predicted"/>
<dbReference type="OrthoDB" id="292533at2759"/>
<dbReference type="SFLD" id="SFLDS00019">
    <property type="entry name" value="Glutathione_Transferase_(cytos"/>
    <property type="match status" value="1"/>
</dbReference>
<dbReference type="SUPFAM" id="SSF89942">
    <property type="entry name" value="eEF1-gamma domain"/>
    <property type="match status" value="1"/>
</dbReference>
<dbReference type="SUPFAM" id="SSF52833">
    <property type="entry name" value="Thioredoxin-like"/>
    <property type="match status" value="1"/>
</dbReference>
<evidence type="ECO:0000259" key="5">
    <source>
        <dbReference type="PROSITE" id="PS50040"/>
    </source>
</evidence>
<feature type="domain" description="EF-1-gamma C-terminal" evidence="5">
    <location>
        <begin position="248"/>
        <end position="403"/>
    </location>
</feature>
<keyword evidence="1 3" id="KW-0251">Elongation factor</keyword>
<dbReference type="SUPFAM" id="SSF47616">
    <property type="entry name" value="GST C-terminal domain-like"/>
    <property type="match status" value="1"/>
</dbReference>
<dbReference type="InterPro" id="IPR050802">
    <property type="entry name" value="EF-GSTs"/>
</dbReference>
<dbReference type="PANTHER" id="PTHR43986:SF1">
    <property type="entry name" value="ELONGATION FACTOR 1-GAMMA"/>
    <property type="match status" value="1"/>
</dbReference>
<feature type="domain" description="GST C-terminal" evidence="7">
    <location>
        <begin position="83"/>
        <end position="224"/>
    </location>
</feature>